<sequence length="70" mass="7760">MTKKYKGYCTHPKKLVQTEECMAKKVRSCKLILLPAASITPIQKTARARIGTSTASMTSEESSMDSSRHI</sequence>
<keyword evidence="2" id="KW-1185">Reference proteome</keyword>
<accession>A0A915HTA7</accession>
<evidence type="ECO:0000313" key="3">
    <source>
        <dbReference type="WBParaSite" id="nRc.2.0.1.t04627-RA"/>
    </source>
</evidence>
<dbReference type="AlphaFoldDB" id="A0A915HTA7"/>
<evidence type="ECO:0000256" key="1">
    <source>
        <dbReference type="SAM" id="MobiDB-lite"/>
    </source>
</evidence>
<dbReference type="Proteomes" id="UP000887565">
    <property type="component" value="Unplaced"/>
</dbReference>
<organism evidence="2 3">
    <name type="scientific">Romanomermis culicivorax</name>
    <name type="common">Nematode worm</name>
    <dbReference type="NCBI Taxonomy" id="13658"/>
    <lineage>
        <taxon>Eukaryota</taxon>
        <taxon>Metazoa</taxon>
        <taxon>Ecdysozoa</taxon>
        <taxon>Nematoda</taxon>
        <taxon>Enoplea</taxon>
        <taxon>Dorylaimia</taxon>
        <taxon>Mermithida</taxon>
        <taxon>Mermithoidea</taxon>
        <taxon>Mermithidae</taxon>
        <taxon>Romanomermis</taxon>
    </lineage>
</organism>
<evidence type="ECO:0000313" key="2">
    <source>
        <dbReference type="Proteomes" id="UP000887565"/>
    </source>
</evidence>
<feature type="region of interest" description="Disordered" evidence="1">
    <location>
        <begin position="48"/>
        <end position="70"/>
    </location>
</feature>
<name>A0A915HTA7_ROMCU</name>
<reference evidence="3" key="1">
    <citation type="submission" date="2022-11" db="UniProtKB">
        <authorList>
            <consortium name="WormBaseParasite"/>
        </authorList>
    </citation>
    <scope>IDENTIFICATION</scope>
</reference>
<proteinExistence type="predicted"/>
<protein>
    <submittedName>
        <fullName evidence="3">Uncharacterized protein</fullName>
    </submittedName>
</protein>
<feature type="compositionally biased region" description="Low complexity" evidence="1">
    <location>
        <begin position="52"/>
        <end position="70"/>
    </location>
</feature>
<dbReference type="WBParaSite" id="nRc.2.0.1.t04627-RA">
    <property type="protein sequence ID" value="nRc.2.0.1.t04627-RA"/>
    <property type="gene ID" value="nRc.2.0.1.g04627"/>
</dbReference>